<dbReference type="Pfam" id="PF00840">
    <property type="entry name" value="Glyco_hydro_7"/>
    <property type="match status" value="1"/>
</dbReference>
<evidence type="ECO:0000256" key="4">
    <source>
        <dbReference type="ARBA" id="ARBA00022729"/>
    </source>
</evidence>
<evidence type="ECO:0000256" key="2">
    <source>
        <dbReference type="ARBA" id="ARBA00006044"/>
    </source>
</evidence>
<dbReference type="GO" id="GO:0030245">
    <property type="term" value="P:cellulose catabolic process"/>
    <property type="evidence" value="ECO:0007669"/>
    <property type="project" value="UniProtKB-KW"/>
</dbReference>
<dbReference type="EC" id="3.2.1.91" evidence="3"/>
<proteinExistence type="inferred from homology"/>
<accession>A0A4S8KPY2</accession>
<comment type="similarity">
    <text evidence="2">Belongs to the glycosyl hydrolase 7 (cellulase C) family.</text>
</comment>
<dbReference type="EMBL" id="ML180374">
    <property type="protein sequence ID" value="THU77653.1"/>
    <property type="molecule type" value="Genomic_DNA"/>
</dbReference>
<dbReference type="AlphaFoldDB" id="A0A4S8KPY2"/>
<keyword evidence="11" id="KW-1185">Reference proteome</keyword>
<comment type="catalytic activity">
    <reaction evidence="1">
        <text>Hydrolysis of (1-&gt;4)-beta-D-glucosidic linkages in cellulose and cellotetraose, releasing cellobiose from the non-reducing ends of the chains.</text>
        <dbReference type="EC" id="3.2.1.91"/>
    </reaction>
</comment>
<feature type="non-terminal residue" evidence="10">
    <location>
        <position position="1"/>
    </location>
</feature>
<dbReference type="PANTHER" id="PTHR33753:SF2">
    <property type="entry name" value="GLYCOSIDE HYDROLASE FAMILY 7 PROTEIN"/>
    <property type="match status" value="1"/>
</dbReference>
<dbReference type="GO" id="GO:0016162">
    <property type="term" value="F:cellulose 1,4-beta-cellobiosidase activity"/>
    <property type="evidence" value="ECO:0007669"/>
    <property type="project" value="UniProtKB-EC"/>
</dbReference>
<keyword evidence="4" id="KW-0732">Signal</keyword>
<reference evidence="10 11" key="1">
    <citation type="journal article" date="2019" name="Nat. Ecol. Evol.">
        <title>Megaphylogeny resolves global patterns of mushroom evolution.</title>
        <authorList>
            <person name="Varga T."/>
            <person name="Krizsan K."/>
            <person name="Foldi C."/>
            <person name="Dima B."/>
            <person name="Sanchez-Garcia M."/>
            <person name="Sanchez-Ramirez S."/>
            <person name="Szollosi G.J."/>
            <person name="Szarkandi J.G."/>
            <person name="Papp V."/>
            <person name="Albert L."/>
            <person name="Andreopoulos W."/>
            <person name="Angelini C."/>
            <person name="Antonin V."/>
            <person name="Barry K.W."/>
            <person name="Bougher N.L."/>
            <person name="Buchanan P."/>
            <person name="Buyck B."/>
            <person name="Bense V."/>
            <person name="Catcheside P."/>
            <person name="Chovatia M."/>
            <person name="Cooper J."/>
            <person name="Damon W."/>
            <person name="Desjardin D."/>
            <person name="Finy P."/>
            <person name="Geml J."/>
            <person name="Haridas S."/>
            <person name="Hughes K."/>
            <person name="Justo A."/>
            <person name="Karasinski D."/>
            <person name="Kautmanova I."/>
            <person name="Kiss B."/>
            <person name="Kocsube S."/>
            <person name="Kotiranta H."/>
            <person name="LaButti K.M."/>
            <person name="Lechner B.E."/>
            <person name="Liimatainen K."/>
            <person name="Lipzen A."/>
            <person name="Lukacs Z."/>
            <person name="Mihaltcheva S."/>
            <person name="Morgado L.N."/>
            <person name="Niskanen T."/>
            <person name="Noordeloos M.E."/>
            <person name="Ohm R.A."/>
            <person name="Ortiz-Santana B."/>
            <person name="Ovrebo C."/>
            <person name="Racz N."/>
            <person name="Riley R."/>
            <person name="Savchenko A."/>
            <person name="Shiryaev A."/>
            <person name="Soop K."/>
            <person name="Spirin V."/>
            <person name="Szebenyi C."/>
            <person name="Tomsovsky M."/>
            <person name="Tulloss R.E."/>
            <person name="Uehling J."/>
            <person name="Grigoriev I.V."/>
            <person name="Vagvolgyi C."/>
            <person name="Papp T."/>
            <person name="Martin F.M."/>
            <person name="Miettinen O."/>
            <person name="Hibbett D.S."/>
            <person name="Nagy L.G."/>
        </authorList>
    </citation>
    <scope>NUCLEOTIDE SEQUENCE [LARGE SCALE GENOMIC DNA]</scope>
    <source>
        <strain evidence="10 11">CBS 962.96</strain>
    </source>
</reference>
<dbReference type="InterPro" id="IPR037019">
    <property type="entry name" value="Glyco_hydro_7_sf"/>
</dbReference>
<sequence length="68" mass="7314">DTCALDGADYPGTYGIPTSDNALTLKFVTTGTNKNVGPYVYLRAAGSESEHQIFNPLNQEITFDVDVS</sequence>
<gene>
    <name evidence="10" type="ORF">K435DRAFT_638800</name>
</gene>
<dbReference type="Proteomes" id="UP000297245">
    <property type="component" value="Unassembled WGS sequence"/>
</dbReference>
<dbReference type="Gene3D" id="2.70.100.10">
    <property type="entry name" value="Glycoside hydrolase, family 7, domain"/>
    <property type="match status" value="1"/>
</dbReference>
<evidence type="ECO:0000313" key="10">
    <source>
        <dbReference type="EMBL" id="THU77653.1"/>
    </source>
</evidence>
<keyword evidence="9" id="KW-0624">Polysaccharide degradation</keyword>
<dbReference type="PANTHER" id="PTHR33753">
    <property type="entry name" value="1,4-BETA-D-GLUCAN CELLOBIOHYDROLASE B"/>
    <property type="match status" value="1"/>
</dbReference>
<evidence type="ECO:0000256" key="5">
    <source>
        <dbReference type="ARBA" id="ARBA00022801"/>
    </source>
</evidence>
<keyword evidence="5 10" id="KW-0378">Hydrolase</keyword>
<dbReference type="InterPro" id="IPR001722">
    <property type="entry name" value="Glyco_hydro_7"/>
</dbReference>
<evidence type="ECO:0000313" key="11">
    <source>
        <dbReference type="Proteomes" id="UP000297245"/>
    </source>
</evidence>
<keyword evidence="8" id="KW-0326">Glycosidase</keyword>
<name>A0A4S8KPY2_DENBC</name>
<evidence type="ECO:0000256" key="6">
    <source>
        <dbReference type="ARBA" id="ARBA00023001"/>
    </source>
</evidence>
<feature type="non-terminal residue" evidence="10">
    <location>
        <position position="68"/>
    </location>
</feature>
<evidence type="ECO:0000256" key="1">
    <source>
        <dbReference type="ARBA" id="ARBA00001641"/>
    </source>
</evidence>
<dbReference type="OrthoDB" id="2864207at2759"/>
<protein>
    <recommendedName>
        <fullName evidence="3">cellulose 1,4-beta-cellobiosidase (non-reducing end)</fullName>
        <ecNumber evidence="3">3.2.1.91</ecNumber>
    </recommendedName>
</protein>
<keyword evidence="6" id="KW-0136">Cellulose degradation</keyword>
<keyword evidence="7" id="KW-0119">Carbohydrate metabolism</keyword>
<evidence type="ECO:0000256" key="7">
    <source>
        <dbReference type="ARBA" id="ARBA00023277"/>
    </source>
</evidence>
<dbReference type="SUPFAM" id="SSF49899">
    <property type="entry name" value="Concanavalin A-like lectins/glucanases"/>
    <property type="match status" value="1"/>
</dbReference>
<dbReference type="InterPro" id="IPR013320">
    <property type="entry name" value="ConA-like_dom_sf"/>
</dbReference>
<evidence type="ECO:0000256" key="9">
    <source>
        <dbReference type="ARBA" id="ARBA00023326"/>
    </source>
</evidence>
<evidence type="ECO:0000256" key="3">
    <source>
        <dbReference type="ARBA" id="ARBA00012561"/>
    </source>
</evidence>
<organism evidence="10 11">
    <name type="scientific">Dendrothele bispora (strain CBS 962.96)</name>
    <dbReference type="NCBI Taxonomy" id="1314807"/>
    <lineage>
        <taxon>Eukaryota</taxon>
        <taxon>Fungi</taxon>
        <taxon>Dikarya</taxon>
        <taxon>Basidiomycota</taxon>
        <taxon>Agaricomycotina</taxon>
        <taxon>Agaricomycetes</taxon>
        <taxon>Agaricomycetidae</taxon>
        <taxon>Agaricales</taxon>
        <taxon>Agaricales incertae sedis</taxon>
        <taxon>Dendrothele</taxon>
    </lineage>
</organism>
<evidence type="ECO:0000256" key="8">
    <source>
        <dbReference type="ARBA" id="ARBA00023295"/>
    </source>
</evidence>